<protein>
    <submittedName>
        <fullName evidence="1">Uncharacterized protein</fullName>
    </submittedName>
</protein>
<gene>
    <name evidence="1" type="ORF">Pint_26781</name>
</gene>
<comment type="caution">
    <text evidence="1">The sequence shown here is derived from an EMBL/GenBank/DDBJ whole genome shotgun (WGS) entry which is preliminary data.</text>
</comment>
<name>A0ACC0YR30_9ROSI</name>
<dbReference type="EMBL" id="CM047740">
    <property type="protein sequence ID" value="KAJ0040943.1"/>
    <property type="molecule type" value="Genomic_DNA"/>
</dbReference>
<reference evidence="2" key="1">
    <citation type="journal article" date="2023" name="G3 (Bethesda)">
        <title>Genome assembly and association tests identify interacting loci associated with vigor, precocity, and sex in interspecific pistachio rootstocks.</title>
        <authorList>
            <person name="Palmer W."/>
            <person name="Jacygrad E."/>
            <person name="Sagayaradj S."/>
            <person name="Cavanaugh K."/>
            <person name="Han R."/>
            <person name="Bertier L."/>
            <person name="Beede B."/>
            <person name="Kafkas S."/>
            <person name="Golino D."/>
            <person name="Preece J."/>
            <person name="Michelmore R."/>
        </authorList>
    </citation>
    <scope>NUCLEOTIDE SEQUENCE [LARGE SCALE GENOMIC DNA]</scope>
</reference>
<dbReference type="Proteomes" id="UP001163603">
    <property type="component" value="Chromosome 5"/>
</dbReference>
<evidence type="ECO:0000313" key="1">
    <source>
        <dbReference type="EMBL" id="KAJ0040943.1"/>
    </source>
</evidence>
<evidence type="ECO:0000313" key="2">
    <source>
        <dbReference type="Proteomes" id="UP001163603"/>
    </source>
</evidence>
<proteinExistence type="predicted"/>
<keyword evidence="2" id="KW-1185">Reference proteome</keyword>
<sequence length="219" mass="24375">MSFSVLSLGSIPTIVVSSPHAGEQFLKTQDLVFASSPPVEAAKHIGYGQKNLSFSPYGSYWRAMRKICTLELLSSAKTSSFRAMRKEELDLLIEHIKEVVNAGVAVDLSDKVSSLSSDLTCRMVFGKKYADVELDEKGFNTLIQEGLTKRGKAIAKVFDDFLERAIDEHVDSKDENRTKDFVDVMLSFMGPEESEYKIEGEHVKAMLLVSNPRIVKSIC</sequence>
<organism evidence="1 2">
    <name type="scientific">Pistacia integerrima</name>
    <dbReference type="NCBI Taxonomy" id="434235"/>
    <lineage>
        <taxon>Eukaryota</taxon>
        <taxon>Viridiplantae</taxon>
        <taxon>Streptophyta</taxon>
        <taxon>Embryophyta</taxon>
        <taxon>Tracheophyta</taxon>
        <taxon>Spermatophyta</taxon>
        <taxon>Magnoliopsida</taxon>
        <taxon>eudicotyledons</taxon>
        <taxon>Gunneridae</taxon>
        <taxon>Pentapetalae</taxon>
        <taxon>rosids</taxon>
        <taxon>malvids</taxon>
        <taxon>Sapindales</taxon>
        <taxon>Anacardiaceae</taxon>
        <taxon>Pistacia</taxon>
    </lineage>
</organism>
<accession>A0ACC0YR30</accession>